<dbReference type="InterPro" id="IPR011990">
    <property type="entry name" value="TPR-like_helical_dom_sf"/>
</dbReference>
<organism evidence="1 2">
    <name type="scientific">Candidatus Treponema excrementipullorum</name>
    <dbReference type="NCBI Taxonomy" id="2838768"/>
    <lineage>
        <taxon>Bacteria</taxon>
        <taxon>Pseudomonadati</taxon>
        <taxon>Spirochaetota</taxon>
        <taxon>Spirochaetia</taxon>
        <taxon>Spirochaetales</taxon>
        <taxon>Treponemataceae</taxon>
        <taxon>Treponema</taxon>
    </lineage>
</organism>
<reference evidence="1" key="2">
    <citation type="submission" date="2021-04" db="EMBL/GenBank/DDBJ databases">
        <authorList>
            <person name="Gilroy R."/>
        </authorList>
    </citation>
    <scope>NUCLEOTIDE SEQUENCE</scope>
    <source>
        <strain evidence="1">Gambia15-2214</strain>
    </source>
</reference>
<dbReference type="Gene3D" id="1.25.40.10">
    <property type="entry name" value="Tetratricopeptide repeat domain"/>
    <property type="match status" value="1"/>
</dbReference>
<sequence length="346" mass="41005">MRLLKTIFYSFFLPLFLVTFAGCHTELSKLEETQNQLFTLLTEQDLPQESKYTVISRYANNLLAEKKYNDLLIFLSSYVENNPDDMYNVYWLLMLAHTYLQLEAEPMAEYYFDRIISTCQDLTVRGESIHFLCLKNLIQISTNPANRITYLNQMITQFPEKVNITELYYRLAVEYENQGEWDKALESYSNFLSQPDALSIQIPGAPNAYNQAQQLVDFNASPKDWTFETLEELETAIKRAITNYNYRQLDSYKSKVNFFAMSWKQDEYDTNSQKDFSMRGYMTGNRIRYSAELDEASNPNEAYLRTWGWSDYVPVWYLYFRKVNFPIDPEIHGRWEWAGIYYGEML</sequence>
<name>A0A9E2P0W0_9SPIR</name>
<evidence type="ECO:0000313" key="2">
    <source>
        <dbReference type="Proteomes" id="UP000823914"/>
    </source>
</evidence>
<protein>
    <submittedName>
        <fullName evidence="1">Tetratricopeptide repeat protein</fullName>
    </submittedName>
</protein>
<dbReference type="Proteomes" id="UP000823914">
    <property type="component" value="Unassembled WGS sequence"/>
</dbReference>
<dbReference type="SUPFAM" id="SSF48452">
    <property type="entry name" value="TPR-like"/>
    <property type="match status" value="1"/>
</dbReference>
<dbReference type="EMBL" id="JAHLFV010000185">
    <property type="protein sequence ID" value="MBU3850473.1"/>
    <property type="molecule type" value="Genomic_DNA"/>
</dbReference>
<gene>
    <name evidence="1" type="ORF">IAA16_07910</name>
</gene>
<proteinExistence type="predicted"/>
<evidence type="ECO:0000313" key="1">
    <source>
        <dbReference type="EMBL" id="MBU3850473.1"/>
    </source>
</evidence>
<dbReference type="PROSITE" id="PS51257">
    <property type="entry name" value="PROKAR_LIPOPROTEIN"/>
    <property type="match status" value="1"/>
</dbReference>
<reference evidence="1" key="1">
    <citation type="journal article" date="2021" name="PeerJ">
        <title>Extensive microbial diversity within the chicken gut microbiome revealed by metagenomics and culture.</title>
        <authorList>
            <person name="Gilroy R."/>
            <person name="Ravi A."/>
            <person name="Getino M."/>
            <person name="Pursley I."/>
            <person name="Horton D.L."/>
            <person name="Alikhan N.F."/>
            <person name="Baker D."/>
            <person name="Gharbi K."/>
            <person name="Hall N."/>
            <person name="Watson M."/>
            <person name="Adriaenssens E.M."/>
            <person name="Foster-Nyarko E."/>
            <person name="Jarju S."/>
            <person name="Secka A."/>
            <person name="Antonio M."/>
            <person name="Oren A."/>
            <person name="Chaudhuri R.R."/>
            <person name="La Ragione R."/>
            <person name="Hildebrand F."/>
            <person name="Pallen M.J."/>
        </authorList>
    </citation>
    <scope>NUCLEOTIDE SEQUENCE</scope>
    <source>
        <strain evidence="1">Gambia15-2214</strain>
    </source>
</reference>
<accession>A0A9E2P0W0</accession>
<dbReference type="AlphaFoldDB" id="A0A9E2P0W0"/>
<comment type="caution">
    <text evidence="1">The sequence shown here is derived from an EMBL/GenBank/DDBJ whole genome shotgun (WGS) entry which is preliminary data.</text>
</comment>